<dbReference type="EMBL" id="JAPHEG010000008">
    <property type="protein sequence ID" value="MDF2954224.1"/>
    <property type="molecule type" value="Genomic_DNA"/>
</dbReference>
<evidence type="ECO:0000256" key="1">
    <source>
        <dbReference type="SAM" id="Coils"/>
    </source>
</evidence>
<keyword evidence="2" id="KW-1133">Transmembrane helix</keyword>
<keyword evidence="1" id="KW-0175">Coiled coil</keyword>
<protein>
    <recommendedName>
        <fullName evidence="5">Septum formation initiator family protein</fullName>
    </recommendedName>
</protein>
<gene>
    <name evidence="3" type="ORF">OD816_001469</name>
</gene>
<sequence length="125" mass="15258">MVLGEAMGVRYQPQIVIKPKRKKRRKRKKWFLAILLIAVFLTFSIYLGLSFMVKREMSKIEEIEKENRYLREKIQKFSTSDIPYEELLRTKYGYIKRGEKIIIYSPYYYKTYYYKNSKIKEGVEE</sequence>
<evidence type="ECO:0000256" key="2">
    <source>
        <dbReference type="SAM" id="Phobius"/>
    </source>
</evidence>
<keyword evidence="2" id="KW-0812">Transmembrane</keyword>
<proteinExistence type="predicted"/>
<keyword evidence="2" id="KW-0472">Membrane</keyword>
<dbReference type="AlphaFoldDB" id="A0AAE3TG64"/>
<evidence type="ECO:0000313" key="3">
    <source>
        <dbReference type="EMBL" id="MDF2954224.1"/>
    </source>
</evidence>
<organism evidence="3 4">
    <name type="scientific">Candidatus Thermodesulfobacterium syntrophicum</name>
    <dbReference type="NCBI Taxonomy" id="3060442"/>
    <lineage>
        <taxon>Bacteria</taxon>
        <taxon>Pseudomonadati</taxon>
        <taxon>Thermodesulfobacteriota</taxon>
        <taxon>Thermodesulfobacteria</taxon>
        <taxon>Thermodesulfobacteriales</taxon>
        <taxon>Thermodesulfobacteriaceae</taxon>
        <taxon>Thermodesulfobacterium</taxon>
    </lineage>
</organism>
<comment type="caution">
    <text evidence="3">The sequence shown here is derived from an EMBL/GenBank/DDBJ whole genome shotgun (WGS) entry which is preliminary data.</text>
</comment>
<name>A0AAE3TG64_9BACT</name>
<evidence type="ECO:0008006" key="5">
    <source>
        <dbReference type="Google" id="ProtNLM"/>
    </source>
</evidence>
<feature type="transmembrane region" description="Helical" evidence="2">
    <location>
        <begin position="30"/>
        <end position="53"/>
    </location>
</feature>
<evidence type="ECO:0000313" key="4">
    <source>
        <dbReference type="Proteomes" id="UP001144110"/>
    </source>
</evidence>
<dbReference type="Proteomes" id="UP001144110">
    <property type="component" value="Unassembled WGS sequence"/>
</dbReference>
<accession>A0AAE3TG64</accession>
<feature type="coiled-coil region" evidence="1">
    <location>
        <begin position="53"/>
        <end position="80"/>
    </location>
</feature>
<reference evidence="3" key="1">
    <citation type="submission" date="2022-11" db="EMBL/GenBank/DDBJ databases">
        <title>Candidatus Alkanophaga archaea from heated hydrothermal vent sediment oxidize petroleum alkanes.</title>
        <authorList>
            <person name="Zehnle H."/>
            <person name="Laso-Perez R."/>
            <person name="Lipp J."/>
            <person name="Teske A."/>
            <person name="Wegener G."/>
        </authorList>
    </citation>
    <scope>NUCLEOTIDE SEQUENCE</scope>
    <source>
        <strain evidence="3">MCA70</strain>
    </source>
</reference>